<feature type="transmembrane region" description="Helical" evidence="1">
    <location>
        <begin position="33"/>
        <end position="53"/>
    </location>
</feature>
<dbReference type="RefSeq" id="WP_205119229.1">
    <property type="nucleotide sequence ID" value="NZ_JAFBCM010000001.1"/>
</dbReference>
<protein>
    <submittedName>
        <fullName evidence="2">Uncharacterized protein</fullName>
    </submittedName>
</protein>
<keyword evidence="1" id="KW-0472">Membrane</keyword>
<sequence>MFCWALVLAVALRQHRQHRPQTSSTLLLSIARFWLPIIPAVCLGGVGALYLLARQEARRYPFLITRAAGIAACLVLLGTFGNTPVLPPRWERVFESSHRGIQVFRVP</sequence>
<feature type="transmembrane region" description="Helical" evidence="1">
    <location>
        <begin position="60"/>
        <end position="80"/>
    </location>
</feature>
<evidence type="ECO:0000313" key="2">
    <source>
        <dbReference type="EMBL" id="MFC3765054.1"/>
    </source>
</evidence>
<evidence type="ECO:0000313" key="3">
    <source>
        <dbReference type="Proteomes" id="UP001595699"/>
    </source>
</evidence>
<name>A0ABV7YM36_9ACTN</name>
<gene>
    <name evidence="2" type="ORF">ACFOUW_29745</name>
</gene>
<keyword evidence="3" id="KW-1185">Reference proteome</keyword>
<evidence type="ECO:0000256" key="1">
    <source>
        <dbReference type="SAM" id="Phobius"/>
    </source>
</evidence>
<accession>A0ABV7YM36</accession>
<reference evidence="3" key="1">
    <citation type="journal article" date="2019" name="Int. J. Syst. Evol. Microbiol.">
        <title>The Global Catalogue of Microorganisms (GCM) 10K type strain sequencing project: providing services to taxonomists for standard genome sequencing and annotation.</title>
        <authorList>
            <consortium name="The Broad Institute Genomics Platform"/>
            <consortium name="The Broad Institute Genome Sequencing Center for Infectious Disease"/>
            <person name="Wu L."/>
            <person name="Ma J."/>
        </authorList>
    </citation>
    <scope>NUCLEOTIDE SEQUENCE [LARGE SCALE GENOMIC DNA]</scope>
    <source>
        <strain evidence="3">CGMCC 4.7241</strain>
    </source>
</reference>
<dbReference type="Proteomes" id="UP001595699">
    <property type="component" value="Unassembled WGS sequence"/>
</dbReference>
<keyword evidence="1" id="KW-0812">Transmembrane</keyword>
<organism evidence="2 3">
    <name type="scientific">Tenggerimyces flavus</name>
    <dbReference type="NCBI Taxonomy" id="1708749"/>
    <lineage>
        <taxon>Bacteria</taxon>
        <taxon>Bacillati</taxon>
        <taxon>Actinomycetota</taxon>
        <taxon>Actinomycetes</taxon>
        <taxon>Propionibacteriales</taxon>
        <taxon>Nocardioidaceae</taxon>
        <taxon>Tenggerimyces</taxon>
    </lineage>
</organism>
<dbReference type="EMBL" id="JBHRZH010000036">
    <property type="protein sequence ID" value="MFC3765054.1"/>
    <property type="molecule type" value="Genomic_DNA"/>
</dbReference>
<proteinExistence type="predicted"/>
<keyword evidence="1" id="KW-1133">Transmembrane helix</keyword>
<comment type="caution">
    <text evidence="2">The sequence shown here is derived from an EMBL/GenBank/DDBJ whole genome shotgun (WGS) entry which is preliminary data.</text>
</comment>